<name>A0A6J5EFT6_9BURK</name>
<dbReference type="EMBL" id="CADIKH010000026">
    <property type="protein sequence ID" value="CAB3765143.1"/>
    <property type="molecule type" value="Genomic_DNA"/>
</dbReference>
<dbReference type="InterPro" id="IPR051806">
    <property type="entry name" value="HAD-like_SPP"/>
</dbReference>
<keyword evidence="2" id="KW-1185">Reference proteome</keyword>
<dbReference type="InterPro" id="IPR036412">
    <property type="entry name" value="HAD-like_sf"/>
</dbReference>
<dbReference type="Pfam" id="PF00702">
    <property type="entry name" value="Hydrolase"/>
    <property type="match status" value="1"/>
</dbReference>
<reference evidence="1 2" key="1">
    <citation type="submission" date="2020-04" db="EMBL/GenBank/DDBJ databases">
        <authorList>
            <person name="De Canck E."/>
        </authorList>
    </citation>
    <scope>NUCLEOTIDE SEQUENCE [LARGE SCALE GENOMIC DNA]</scope>
    <source>
        <strain evidence="1 2">LMG 29542</strain>
    </source>
</reference>
<dbReference type="SUPFAM" id="SSF56784">
    <property type="entry name" value="HAD-like"/>
    <property type="match status" value="1"/>
</dbReference>
<dbReference type="NCBIfam" id="TIGR01509">
    <property type="entry name" value="HAD-SF-IA-v3"/>
    <property type="match status" value="1"/>
</dbReference>
<evidence type="ECO:0000313" key="2">
    <source>
        <dbReference type="Proteomes" id="UP000494363"/>
    </source>
</evidence>
<dbReference type="PANTHER" id="PTHR43481">
    <property type="entry name" value="FRUCTOSE-1-PHOSPHATE PHOSPHATASE"/>
    <property type="match status" value="1"/>
</dbReference>
<dbReference type="PANTHER" id="PTHR43481:SF4">
    <property type="entry name" value="GLYCEROL-1-PHOSPHATE PHOSPHOHYDROLASE 1-RELATED"/>
    <property type="match status" value="1"/>
</dbReference>
<dbReference type="EC" id="3.1.3.22" evidence="1"/>
<protein>
    <submittedName>
        <fullName evidence="1">Hexitol phosphatase A</fullName>
        <ecNumber evidence="1">3.1.3.22</ecNumber>
    </submittedName>
</protein>
<sequence length="220" mass="23680">MHRQLDFLRCNCVLFDMDGTLLDSRAPMHRAYIEWANRYGLDPALVVREAQGRRTIDTMRTFAPAGVDVEADALALMRREYDDTDGIIEVPGAGALLRALPADRWAVVTSADRPLALKRLEAAGLPAPPLLVSAEDVTRGKPAPDGFQLAARRMNSDARNSVVFEDAPAGIEAGVAAGAKVIAIAWASSAAGFGETVRVQDLRCIRPVMDGDDIVLQISA</sequence>
<dbReference type="RefSeq" id="WP_175229159.1">
    <property type="nucleotide sequence ID" value="NZ_CADIKH010000026.1"/>
</dbReference>
<evidence type="ECO:0000313" key="1">
    <source>
        <dbReference type="EMBL" id="CAB3765143.1"/>
    </source>
</evidence>
<dbReference type="InterPro" id="IPR023214">
    <property type="entry name" value="HAD_sf"/>
</dbReference>
<dbReference type="InterPro" id="IPR006439">
    <property type="entry name" value="HAD-SF_hydro_IA"/>
</dbReference>
<dbReference type="Gene3D" id="1.10.150.240">
    <property type="entry name" value="Putative phosphatase, domain 2"/>
    <property type="match status" value="1"/>
</dbReference>
<dbReference type="AlphaFoldDB" id="A0A6J5EFT6"/>
<dbReference type="GO" id="GO:0050308">
    <property type="term" value="F:sugar-phosphatase activity"/>
    <property type="evidence" value="ECO:0007669"/>
    <property type="project" value="TreeGrafter"/>
</dbReference>
<proteinExistence type="predicted"/>
<organism evidence="1 2">
    <name type="scientific">Paraburkholderia humisilvae</name>
    <dbReference type="NCBI Taxonomy" id="627669"/>
    <lineage>
        <taxon>Bacteria</taxon>
        <taxon>Pseudomonadati</taxon>
        <taxon>Pseudomonadota</taxon>
        <taxon>Betaproteobacteria</taxon>
        <taxon>Burkholderiales</taxon>
        <taxon>Burkholderiaceae</taxon>
        <taxon>Paraburkholderia</taxon>
    </lineage>
</organism>
<accession>A0A6J5EFT6</accession>
<gene>
    <name evidence="1" type="primary">hxpA_1</name>
    <name evidence="1" type="ORF">LMG29542_05058</name>
</gene>
<dbReference type="InterPro" id="IPR023198">
    <property type="entry name" value="PGP-like_dom2"/>
</dbReference>
<dbReference type="SFLD" id="SFLDG01129">
    <property type="entry name" value="C1.5:_HAD__Beta-PGM__Phosphata"/>
    <property type="match status" value="1"/>
</dbReference>
<dbReference type="GO" id="GO:0050084">
    <property type="term" value="F:mannitol-1-phosphatase activity"/>
    <property type="evidence" value="ECO:0007669"/>
    <property type="project" value="UniProtKB-EC"/>
</dbReference>
<keyword evidence="1" id="KW-0378">Hydrolase</keyword>
<dbReference type="Proteomes" id="UP000494363">
    <property type="component" value="Unassembled WGS sequence"/>
</dbReference>
<dbReference type="Gene3D" id="3.40.50.1000">
    <property type="entry name" value="HAD superfamily/HAD-like"/>
    <property type="match status" value="1"/>
</dbReference>
<dbReference type="SFLD" id="SFLDS00003">
    <property type="entry name" value="Haloacid_Dehalogenase"/>
    <property type="match status" value="1"/>
</dbReference>